<organism evidence="1 2">
    <name type="scientific">Solanum verrucosum</name>
    <dbReference type="NCBI Taxonomy" id="315347"/>
    <lineage>
        <taxon>Eukaryota</taxon>
        <taxon>Viridiplantae</taxon>
        <taxon>Streptophyta</taxon>
        <taxon>Embryophyta</taxon>
        <taxon>Tracheophyta</taxon>
        <taxon>Spermatophyta</taxon>
        <taxon>Magnoliopsida</taxon>
        <taxon>eudicotyledons</taxon>
        <taxon>Gunneridae</taxon>
        <taxon>Pentapetalae</taxon>
        <taxon>asterids</taxon>
        <taxon>lamiids</taxon>
        <taxon>Solanales</taxon>
        <taxon>Solanaceae</taxon>
        <taxon>Solanoideae</taxon>
        <taxon>Solaneae</taxon>
        <taxon>Solanum</taxon>
    </lineage>
</organism>
<evidence type="ECO:0000313" key="2">
    <source>
        <dbReference type="Proteomes" id="UP001234989"/>
    </source>
</evidence>
<dbReference type="AlphaFoldDB" id="A0AAF0PRC3"/>
<evidence type="ECO:0000313" key="1">
    <source>
        <dbReference type="EMBL" id="WMV07361.1"/>
    </source>
</evidence>
<dbReference type="Proteomes" id="UP001234989">
    <property type="component" value="Chromosome 1"/>
</dbReference>
<gene>
    <name evidence="1" type="ORF">MTR67_000746</name>
</gene>
<reference evidence="1" key="1">
    <citation type="submission" date="2023-08" db="EMBL/GenBank/DDBJ databases">
        <title>A de novo genome assembly of Solanum verrucosum Schlechtendal, a Mexican diploid species geographically isolated from the other diploid A-genome species in potato relatives.</title>
        <authorList>
            <person name="Hosaka K."/>
        </authorList>
    </citation>
    <scope>NUCLEOTIDE SEQUENCE</scope>
    <source>
        <tissue evidence="1">Young leaves</tissue>
    </source>
</reference>
<keyword evidence="2" id="KW-1185">Reference proteome</keyword>
<proteinExistence type="predicted"/>
<protein>
    <submittedName>
        <fullName evidence="1">Uncharacterized protein</fullName>
    </submittedName>
</protein>
<accession>A0AAF0PRC3</accession>
<name>A0AAF0PRC3_SOLVR</name>
<sequence length="170" mass="19207">MSKVSELLSEHEQLKHELESIVVTLANGNAEIACMHVQVQLAKTEGPGGEELASLKVQNEFMETKMLSFMRYFSRTMLRVSFQRVIEVAMEVELICRKEFRDLTDKRSCSSCYFSGTSSRGRGSLRRGFHPQFSVHVHAAIQAFEGDYSGQGFYNSGQNLSGLLLEVFRL</sequence>
<dbReference type="EMBL" id="CP133612">
    <property type="protein sequence ID" value="WMV07361.1"/>
    <property type="molecule type" value="Genomic_DNA"/>
</dbReference>